<gene>
    <name evidence="1" type="ORF">RHMOL_Rhmol01G0263200</name>
</gene>
<evidence type="ECO:0000313" key="2">
    <source>
        <dbReference type="Proteomes" id="UP001062846"/>
    </source>
</evidence>
<evidence type="ECO:0000313" key="1">
    <source>
        <dbReference type="EMBL" id="KAI8573241.1"/>
    </source>
</evidence>
<accession>A0ACC0Q744</accession>
<dbReference type="EMBL" id="CM046388">
    <property type="protein sequence ID" value="KAI8573241.1"/>
    <property type="molecule type" value="Genomic_DNA"/>
</dbReference>
<protein>
    <submittedName>
        <fullName evidence="1">Uncharacterized protein</fullName>
    </submittedName>
</protein>
<name>A0ACC0Q744_RHOML</name>
<keyword evidence="2" id="KW-1185">Reference proteome</keyword>
<comment type="caution">
    <text evidence="1">The sequence shown here is derived from an EMBL/GenBank/DDBJ whole genome shotgun (WGS) entry which is preliminary data.</text>
</comment>
<organism evidence="1 2">
    <name type="scientific">Rhododendron molle</name>
    <name type="common">Chinese azalea</name>
    <name type="synonym">Azalea mollis</name>
    <dbReference type="NCBI Taxonomy" id="49168"/>
    <lineage>
        <taxon>Eukaryota</taxon>
        <taxon>Viridiplantae</taxon>
        <taxon>Streptophyta</taxon>
        <taxon>Embryophyta</taxon>
        <taxon>Tracheophyta</taxon>
        <taxon>Spermatophyta</taxon>
        <taxon>Magnoliopsida</taxon>
        <taxon>eudicotyledons</taxon>
        <taxon>Gunneridae</taxon>
        <taxon>Pentapetalae</taxon>
        <taxon>asterids</taxon>
        <taxon>Ericales</taxon>
        <taxon>Ericaceae</taxon>
        <taxon>Ericoideae</taxon>
        <taxon>Rhodoreae</taxon>
        <taxon>Rhododendron</taxon>
    </lineage>
</organism>
<sequence>MNFVFPSGEVEEVQDDTLKQCASKRMRGSDSFQPKSWEHVDHVIMNLPASALQFLDAFRGLIHRRYWKGSLPWVRYCFMRSNETEEVIISVSSRLELPRGRECLECSYTEIQHSVGLEMLLQKRYNPVSGLLFFPRRCNDITCFPSFIYLYHSCFLKICLIMQATFCLSFRLPEEACFDEEVTKSVHSVGRESKRRTIEFESFWRRG</sequence>
<dbReference type="Proteomes" id="UP001062846">
    <property type="component" value="Chromosome 1"/>
</dbReference>
<proteinExistence type="predicted"/>
<reference evidence="1" key="1">
    <citation type="submission" date="2022-02" db="EMBL/GenBank/DDBJ databases">
        <title>Plant Genome Project.</title>
        <authorList>
            <person name="Zhang R.-G."/>
        </authorList>
    </citation>
    <scope>NUCLEOTIDE SEQUENCE</scope>
    <source>
        <strain evidence="1">AT1</strain>
    </source>
</reference>